<dbReference type="NCBIfam" id="TIGR01444">
    <property type="entry name" value="fkbM_fam"/>
    <property type="match status" value="1"/>
</dbReference>
<dbReference type="InterPro" id="IPR006342">
    <property type="entry name" value="FkbM_mtfrase"/>
</dbReference>
<keyword evidence="3" id="KW-1185">Reference proteome</keyword>
<dbReference type="InterPro" id="IPR029063">
    <property type="entry name" value="SAM-dependent_MTases_sf"/>
</dbReference>
<reference evidence="2 3" key="1">
    <citation type="submission" date="2023-07" db="EMBL/GenBank/DDBJ databases">
        <title>Genomic Encyclopedia of Type Strains, Phase IV (KMG-IV): sequencing the most valuable type-strain genomes for metagenomic binning, comparative biology and taxonomic classification.</title>
        <authorList>
            <person name="Goeker M."/>
        </authorList>
    </citation>
    <scope>NUCLEOTIDE SEQUENCE [LARGE SCALE GENOMIC DNA]</scope>
    <source>
        <strain evidence="2 3">DSM 19619</strain>
    </source>
</reference>
<dbReference type="SUPFAM" id="SSF53335">
    <property type="entry name" value="S-adenosyl-L-methionine-dependent methyltransferases"/>
    <property type="match status" value="1"/>
</dbReference>
<sequence length="277" mass="30661">MVPSLDTSAFGTRRPPPRLAAVLGLTRCQPDTWLGRRVAFGLQHLALPRIEGPVDVEAMDARLRLYPFDNLCEKRILFTPQYFDQAERVLIRSRIRDGFVFVDIGANIGGYALSVAAAAGPEARILAVEPQPGIFERLVYNIAQNPRGAVKAVACALGDHDGELTLFLRGDNRGASSVRFVPSDGRAETVKVPSKTLLTLAREEGLARIDVAKLDVEGAEDLILMPFLRDAPEDLWPRLLVLSKVMQRWQADVLGALAEHGYRRTLETRLNLAFERP</sequence>
<gene>
    <name evidence="2" type="ORF">QO011_002469</name>
</gene>
<feature type="domain" description="Methyltransferase FkbM" evidence="1">
    <location>
        <begin position="103"/>
        <end position="228"/>
    </location>
</feature>
<dbReference type="PANTHER" id="PTHR34203">
    <property type="entry name" value="METHYLTRANSFERASE, FKBM FAMILY PROTEIN"/>
    <property type="match status" value="1"/>
</dbReference>
<comment type="caution">
    <text evidence="2">The sequence shown here is derived from an EMBL/GenBank/DDBJ whole genome shotgun (WGS) entry which is preliminary data.</text>
</comment>
<organism evidence="2 3">
    <name type="scientific">Labrys wisconsinensis</name>
    <dbReference type="NCBI Taxonomy" id="425677"/>
    <lineage>
        <taxon>Bacteria</taxon>
        <taxon>Pseudomonadati</taxon>
        <taxon>Pseudomonadota</taxon>
        <taxon>Alphaproteobacteria</taxon>
        <taxon>Hyphomicrobiales</taxon>
        <taxon>Xanthobacteraceae</taxon>
        <taxon>Labrys</taxon>
    </lineage>
</organism>
<evidence type="ECO:0000259" key="1">
    <source>
        <dbReference type="Pfam" id="PF05050"/>
    </source>
</evidence>
<protein>
    <submittedName>
        <fullName evidence="2">FkbM family methyltransferase</fullName>
    </submittedName>
</protein>
<name>A0ABU0J5C0_9HYPH</name>
<dbReference type="GO" id="GO:0008168">
    <property type="term" value="F:methyltransferase activity"/>
    <property type="evidence" value="ECO:0007669"/>
    <property type="project" value="UniProtKB-KW"/>
</dbReference>
<dbReference type="EMBL" id="JAUSVX010000003">
    <property type="protein sequence ID" value="MDQ0469458.1"/>
    <property type="molecule type" value="Genomic_DNA"/>
</dbReference>
<evidence type="ECO:0000313" key="3">
    <source>
        <dbReference type="Proteomes" id="UP001242480"/>
    </source>
</evidence>
<keyword evidence="2" id="KW-0489">Methyltransferase</keyword>
<dbReference type="Gene3D" id="3.40.50.150">
    <property type="entry name" value="Vaccinia Virus protein VP39"/>
    <property type="match status" value="1"/>
</dbReference>
<proteinExistence type="predicted"/>
<dbReference type="GO" id="GO:0032259">
    <property type="term" value="P:methylation"/>
    <property type="evidence" value="ECO:0007669"/>
    <property type="project" value="UniProtKB-KW"/>
</dbReference>
<evidence type="ECO:0000313" key="2">
    <source>
        <dbReference type="EMBL" id="MDQ0469458.1"/>
    </source>
</evidence>
<dbReference type="RefSeq" id="WP_307272192.1">
    <property type="nucleotide sequence ID" value="NZ_JAUSVX010000003.1"/>
</dbReference>
<dbReference type="Pfam" id="PF05050">
    <property type="entry name" value="Methyltransf_21"/>
    <property type="match status" value="1"/>
</dbReference>
<keyword evidence="2" id="KW-0808">Transferase</keyword>
<dbReference type="PANTHER" id="PTHR34203:SF15">
    <property type="entry name" value="SLL1173 PROTEIN"/>
    <property type="match status" value="1"/>
</dbReference>
<dbReference type="Proteomes" id="UP001242480">
    <property type="component" value="Unassembled WGS sequence"/>
</dbReference>
<dbReference type="InterPro" id="IPR052514">
    <property type="entry name" value="SAM-dependent_MTase"/>
</dbReference>
<accession>A0ABU0J5C0</accession>